<dbReference type="EMBL" id="WKJJ01000001">
    <property type="protein sequence ID" value="MRV70541.1"/>
    <property type="molecule type" value="Genomic_DNA"/>
</dbReference>
<feature type="chain" id="PRO_5031486257" evidence="1">
    <location>
        <begin position="24"/>
        <end position="548"/>
    </location>
</feature>
<organism evidence="2 3">
    <name type="scientific">Pseudoduganella rivuli</name>
    <dbReference type="NCBI Taxonomy" id="2666085"/>
    <lineage>
        <taxon>Bacteria</taxon>
        <taxon>Pseudomonadati</taxon>
        <taxon>Pseudomonadota</taxon>
        <taxon>Betaproteobacteria</taxon>
        <taxon>Burkholderiales</taxon>
        <taxon>Oxalobacteraceae</taxon>
        <taxon>Telluria group</taxon>
        <taxon>Pseudoduganella</taxon>
    </lineage>
</organism>
<keyword evidence="3" id="KW-1185">Reference proteome</keyword>
<protein>
    <submittedName>
        <fullName evidence="2">DUF1302 family protein</fullName>
    </submittedName>
</protein>
<dbReference type="InterPro" id="IPR010727">
    <property type="entry name" value="DUF1302"/>
</dbReference>
<evidence type="ECO:0000256" key="1">
    <source>
        <dbReference type="SAM" id="SignalP"/>
    </source>
</evidence>
<comment type="caution">
    <text evidence="2">The sequence shown here is derived from an EMBL/GenBank/DDBJ whole genome shotgun (WGS) entry which is preliminary data.</text>
</comment>
<proteinExistence type="predicted"/>
<gene>
    <name evidence="2" type="ORF">GJ700_02245</name>
</gene>
<dbReference type="Pfam" id="PF06980">
    <property type="entry name" value="DUF1302"/>
    <property type="match status" value="1"/>
</dbReference>
<evidence type="ECO:0000313" key="2">
    <source>
        <dbReference type="EMBL" id="MRV70541.1"/>
    </source>
</evidence>
<feature type="signal peptide" evidence="1">
    <location>
        <begin position="1"/>
        <end position="23"/>
    </location>
</feature>
<evidence type="ECO:0000313" key="3">
    <source>
        <dbReference type="Proteomes" id="UP000446768"/>
    </source>
</evidence>
<dbReference type="AlphaFoldDB" id="A0A7X2IIP6"/>
<sequence length="548" mass="59351">MHMTHKKLLAAALALAWAGQGGAAEFDTGVTGLSLRWDNTLRYNLGMRMEAQDKRLLSSATFDESDAKFGKHDVVTNRLDWLTEMDVNYDGKVGARVSAAAWYDHAYRDGTVKSVVPGFASSYFNDTYSSTVNRYVHGPSGELLDAFVWANFSVGEIPVNVKVGRHTNVWGEGLLLGQHAISYSQSPVDGVKAVTSPGIETKEVFLPIGQVSAKAQVTDNLSIAAQYFYEWASTRAPHGGTYLSGPDTTFEVDRVAAAPGLVLNRVPSFKPRDRGNFGVNARYNMESIESTLGLYYRQFDDYTPWTGSEFNIPARQFRFAYPNNVKLIGASFARVIGPVSAGAEISYRKGAGLHSTTTGVSLTDHEGTRGNTWHAIVNGVMLLPETPLWSTGSLVAELAYSRLAKVTSHPELFKGEGYACIKTGTTNVAGDKSDGCATRNFAALAVSFTPQYLNILPSWNLDVPMTLNYGLHGNAPTGGGGFEHALTWSVGLRATYAQNHEFSLRYSDARADKKYNAAGTTVIGGAGLSSTLGATDRGWLVFTYKTGF</sequence>
<dbReference type="Proteomes" id="UP000446768">
    <property type="component" value="Unassembled WGS sequence"/>
</dbReference>
<accession>A0A7X2IIP6</accession>
<reference evidence="2 3" key="1">
    <citation type="submission" date="2019-11" db="EMBL/GenBank/DDBJ databases">
        <title>Novel species isolated from a subtropical stream in China.</title>
        <authorList>
            <person name="Lu H."/>
        </authorList>
    </citation>
    <scope>NUCLEOTIDE SEQUENCE [LARGE SCALE GENOMIC DNA]</scope>
    <source>
        <strain evidence="2 3">FT92W</strain>
    </source>
</reference>
<name>A0A7X2IIP6_9BURK</name>
<keyword evidence="1" id="KW-0732">Signal</keyword>